<evidence type="ECO:0000313" key="2">
    <source>
        <dbReference type="EMBL" id="KAJ5486203.1"/>
    </source>
</evidence>
<evidence type="ECO:0000313" key="3">
    <source>
        <dbReference type="Proteomes" id="UP001147760"/>
    </source>
</evidence>
<keyword evidence="3" id="KW-1185">Reference proteome</keyword>
<sequence>MAASDTSTPWLYPIIWRGPQPQANGSQRKGSMPPKDYVRHQDHRTVSQSIPKGDIQRREGVKPYNRDDHSTISQQGMAQQLDVLEQGFDTQEASNAIQHVGIRYPGFSSQARMLLDPFRNDSGNVHRQAGNYQGISPEAPMAFGQINESDIHPQPNTHCHQPFSPQEVMDLELFNSQHNELYQQGFNMSSQTDMNGRQPNQAYEAYSPNAADLTKTEATAGESRIGKTEEALRKALDLPFDIDVMLSCNNVLLATAANYHMAGLANSYAKDQIIRPVDASRNLEHDWIMGTLKFNLIYLEARRCREQGVKENRG</sequence>
<accession>A0A9W9X884</accession>
<gene>
    <name evidence="2" type="ORF">N7530_000503</name>
</gene>
<name>A0A9W9X884_9EURO</name>
<evidence type="ECO:0000256" key="1">
    <source>
        <dbReference type="SAM" id="MobiDB-lite"/>
    </source>
</evidence>
<comment type="caution">
    <text evidence="2">The sequence shown here is derived from an EMBL/GenBank/DDBJ whole genome shotgun (WGS) entry which is preliminary data.</text>
</comment>
<feature type="region of interest" description="Disordered" evidence="1">
    <location>
        <begin position="1"/>
        <end position="47"/>
    </location>
</feature>
<reference evidence="2" key="1">
    <citation type="submission" date="2022-12" db="EMBL/GenBank/DDBJ databases">
        <authorList>
            <person name="Petersen C."/>
        </authorList>
    </citation>
    <scope>NUCLEOTIDE SEQUENCE</scope>
    <source>
        <strain evidence="2">IBT 17660</strain>
    </source>
</reference>
<dbReference type="AlphaFoldDB" id="A0A9W9X884"/>
<dbReference type="EMBL" id="JAPWDO010000001">
    <property type="protein sequence ID" value="KAJ5486203.1"/>
    <property type="molecule type" value="Genomic_DNA"/>
</dbReference>
<reference evidence="2" key="2">
    <citation type="journal article" date="2023" name="IMA Fungus">
        <title>Comparative genomic study of the Penicillium genus elucidates a diverse pangenome and 15 lateral gene transfer events.</title>
        <authorList>
            <person name="Petersen C."/>
            <person name="Sorensen T."/>
            <person name="Nielsen M.R."/>
            <person name="Sondergaard T.E."/>
            <person name="Sorensen J.L."/>
            <person name="Fitzpatrick D.A."/>
            <person name="Frisvad J.C."/>
            <person name="Nielsen K.L."/>
        </authorList>
    </citation>
    <scope>NUCLEOTIDE SEQUENCE</scope>
    <source>
        <strain evidence="2">IBT 17660</strain>
    </source>
</reference>
<dbReference type="OrthoDB" id="4369356at2759"/>
<protein>
    <submittedName>
        <fullName evidence="2">Uncharacterized protein</fullName>
    </submittedName>
</protein>
<dbReference type="Proteomes" id="UP001147760">
    <property type="component" value="Unassembled WGS sequence"/>
</dbReference>
<proteinExistence type="predicted"/>
<organism evidence="2 3">
    <name type="scientific">Penicillium desertorum</name>
    <dbReference type="NCBI Taxonomy" id="1303715"/>
    <lineage>
        <taxon>Eukaryota</taxon>
        <taxon>Fungi</taxon>
        <taxon>Dikarya</taxon>
        <taxon>Ascomycota</taxon>
        <taxon>Pezizomycotina</taxon>
        <taxon>Eurotiomycetes</taxon>
        <taxon>Eurotiomycetidae</taxon>
        <taxon>Eurotiales</taxon>
        <taxon>Aspergillaceae</taxon>
        <taxon>Penicillium</taxon>
    </lineage>
</organism>
<feature type="compositionally biased region" description="Basic and acidic residues" evidence="1">
    <location>
        <begin position="36"/>
        <end position="45"/>
    </location>
</feature>